<evidence type="ECO:0000256" key="1">
    <source>
        <dbReference type="SAM" id="MobiDB-lite"/>
    </source>
</evidence>
<name>B8LBL8_THAPS</name>
<organism evidence="2 3">
    <name type="scientific">Thalassiosira pseudonana</name>
    <name type="common">Marine diatom</name>
    <name type="synonym">Cyclotella nana</name>
    <dbReference type="NCBI Taxonomy" id="35128"/>
    <lineage>
        <taxon>Eukaryota</taxon>
        <taxon>Sar</taxon>
        <taxon>Stramenopiles</taxon>
        <taxon>Ochrophyta</taxon>
        <taxon>Bacillariophyta</taxon>
        <taxon>Coscinodiscophyceae</taxon>
        <taxon>Thalassiosirophycidae</taxon>
        <taxon>Thalassiosirales</taxon>
        <taxon>Thalassiosiraceae</taxon>
        <taxon>Thalassiosira</taxon>
    </lineage>
</organism>
<sequence>MAPARRSRRANSTPATVTYKRGEYVELQFVTQREGSSLHRTLFSTNQPVLIPTSITQFRLNGKTNRGKIVKKSPTTDPTSQQPIWIVAPADRRRKNEEIPQSDLLKVIGMDFHDAAVPSTAAGIERSARRERGGGRSDSQTTTSTSDSEEKSGGGQSSEENSKASLNNKRKGDTDSNTSAGKRKVTFESKEEGAADADEEDVATNDNDADADDKKKTTKSKTSTTKTKARIGTRSTRNSGDANLVLPSELPPKRALAKKYPLKKIKKNENGVGGGVEGVYNRVFRMDTEIKSCPSLNVMS</sequence>
<keyword evidence="3" id="KW-1185">Reference proteome</keyword>
<reference evidence="2 3" key="1">
    <citation type="journal article" date="2004" name="Science">
        <title>The genome of the diatom Thalassiosira pseudonana: ecology, evolution, and metabolism.</title>
        <authorList>
            <person name="Armbrust E.V."/>
            <person name="Berges J.A."/>
            <person name="Bowler C."/>
            <person name="Green B.R."/>
            <person name="Martinez D."/>
            <person name="Putnam N.H."/>
            <person name="Zhou S."/>
            <person name="Allen A.E."/>
            <person name="Apt K.E."/>
            <person name="Bechner M."/>
            <person name="Brzezinski M.A."/>
            <person name="Chaal B.K."/>
            <person name="Chiovitti A."/>
            <person name="Davis A.K."/>
            <person name="Demarest M.S."/>
            <person name="Detter J.C."/>
            <person name="Glavina T."/>
            <person name="Goodstein D."/>
            <person name="Hadi M.Z."/>
            <person name="Hellsten U."/>
            <person name="Hildebrand M."/>
            <person name="Jenkins B.D."/>
            <person name="Jurka J."/>
            <person name="Kapitonov V.V."/>
            <person name="Kroger N."/>
            <person name="Lau W.W."/>
            <person name="Lane T.W."/>
            <person name="Larimer F.W."/>
            <person name="Lippmeier J.C."/>
            <person name="Lucas S."/>
            <person name="Medina M."/>
            <person name="Montsant A."/>
            <person name="Obornik M."/>
            <person name="Parker M.S."/>
            <person name="Palenik B."/>
            <person name="Pazour G.J."/>
            <person name="Richardson P.M."/>
            <person name="Rynearson T.A."/>
            <person name="Saito M.A."/>
            <person name="Schwartz D.C."/>
            <person name="Thamatrakoln K."/>
            <person name="Valentin K."/>
            <person name="Vardi A."/>
            <person name="Wilkerson F.P."/>
            <person name="Rokhsar D.S."/>
        </authorList>
    </citation>
    <scope>NUCLEOTIDE SEQUENCE [LARGE SCALE GENOMIC DNA]</scope>
    <source>
        <strain evidence="2 3">CCMP1335</strain>
    </source>
</reference>
<dbReference type="HOGENOM" id="CLU_929022_0_0_1"/>
<evidence type="ECO:0000313" key="3">
    <source>
        <dbReference type="Proteomes" id="UP000001449"/>
    </source>
</evidence>
<feature type="region of interest" description="Disordered" evidence="1">
    <location>
        <begin position="64"/>
        <end position="97"/>
    </location>
</feature>
<proteinExistence type="predicted"/>
<feature type="region of interest" description="Disordered" evidence="1">
    <location>
        <begin position="119"/>
        <end position="250"/>
    </location>
</feature>
<dbReference type="EMBL" id="DS999415">
    <property type="protein sequence ID" value="EED87205.1"/>
    <property type="molecule type" value="Genomic_DNA"/>
</dbReference>
<evidence type="ECO:0000313" key="2">
    <source>
        <dbReference type="EMBL" id="EED87205.1"/>
    </source>
</evidence>
<feature type="compositionally biased region" description="Low complexity" evidence="1">
    <location>
        <begin position="137"/>
        <end position="146"/>
    </location>
</feature>
<feature type="compositionally biased region" description="Basic and acidic residues" evidence="1">
    <location>
        <begin position="126"/>
        <end position="135"/>
    </location>
</feature>
<feature type="compositionally biased region" description="Polar residues" evidence="1">
    <location>
        <begin position="73"/>
        <end position="83"/>
    </location>
</feature>
<protein>
    <submittedName>
        <fullName evidence="2">Uncharacterized protein</fullName>
    </submittedName>
</protein>
<feature type="compositionally biased region" description="Acidic residues" evidence="1">
    <location>
        <begin position="194"/>
        <end position="211"/>
    </location>
</feature>
<dbReference type="GeneID" id="7452043"/>
<dbReference type="KEGG" id="tps:THAPSDRAFT_24281"/>
<gene>
    <name evidence="2" type="ORF">THAPSDRAFT_24281</name>
</gene>
<dbReference type="Proteomes" id="UP000001449">
    <property type="component" value="Chromosome 11"/>
</dbReference>
<dbReference type="AlphaFoldDB" id="B8LBL8"/>
<accession>B8LBL8</accession>
<dbReference type="RefSeq" id="XP_002296509.1">
    <property type="nucleotide sequence ID" value="XM_002296473.1"/>
</dbReference>
<dbReference type="PaxDb" id="35128-Thaps24281"/>
<dbReference type="InParanoid" id="B8LBL8"/>
<reference evidence="2 3" key="2">
    <citation type="journal article" date="2008" name="Nature">
        <title>The Phaeodactylum genome reveals the evolutionary history of diatom genomes.</title>
        <authorList>
            <person name="Bowler C."/>
            <person name="Allen A.E."/>
            <person name="Badger J.H."/>
            <person name="Grimwood J."/>
            <person name="Jabbari K."/>
            <person name="Kuo A."/>
            <person name="Maheswari U."/>
            <person name="Martens C."/>
            <person name="Maumus F."/>
            <person name="Otillar R.P."/>
            <person name="Rayko E."/>
            <person name="Salamov A."/>
            <person name="Vandepoele K."/>
            <person name="Beszteri B."/>
            <person name="Gruber A."/>
            <person name="Heijde M."/>
            <person name="Katinka M."/>
            <person name="Mock T."/>
            <person name="Valentin K."/>
            <person name="Verret F."/>
            <person name="Berges J.A."/>
            <person name="Brownlee C."/>
            <person name="Cadoret J.P."/>
            <person name="Chiovitti A."/>
            <person name="Choi C.J."/>
            <person name="Coesel S."/>
            <person name="De Martino A."/>
            <person name="Detter J.C."/>
            <person name="Durkin C."/>
            <person name="Falciatore A."/>
            <person name="Fournet J."/>
            <person name="Haruta M."/>
            <person name="Huysman M.J."/>
            <person name="Jenkins B.D."/>
            <person name="Jiroutova K."/>
            <person name="Jorgensen R.E."/>
            <person name="Joubert Y."/>
            <person name="Kaplan A."/>
            <person name="Kroger N."/>
            <person name="Kroth P.G."/>
            <person name="La Roche J."/>
            <person name="Lindquist E."/>
            <person name="Lommer M."/>
            <person name="Martin-Jezequel V."/>
            <person name="Lopez P.J."/>
            <person name="Lucas S."/>
            <person name="Mangogna M."/>
            <person name="McGinnis K."/>
            <person name="Medlin L.K."/>
            <person name="Montsant A."/>
            <person name="Oudot-Le Secq M.P."/>
            <person name="Napoli C."/>
            <person name="Obornik M."/>
            <person name="Parker M.S."/>
            <person name="Petit J.L."/>
            <person name="Porcel B.M."/>
            <person name="Poulsen N."/>
            <person name="Robison M."/>
            <person name="Rychlewski L."/>
            <person name="Rynearson T.A."/>
            <person name="Schmutz J."/>
            <person name="Shapiro H."/>
            <person name="Siaut M."/>
            <person name="Stanley M."/>
            <person name="Sussman M.R."/>
            <person name="Taylor A.R."/>
            <person name="Vardi A."/>
            <person name="von Dassow P."/>
            <person name="Vyverman W."/>
            <person name="Willis A."/>
            <person name="Wyrwicz L.S."/>
            <person name="Rokhsar D.S."/>
            <person name="Weissenbach J."/>
            <person name="Armbrust E.V."/>
            <person name="Green B.R."/>
            <person name="Van de Peer Y."/>
            <person name="Grigoriev I.V."/>
        </authorList>
    </citation>
    <scope>NUCLEOTIDE SEQUENCE [LARGE SCALE GENOMIC DNA]</scope>
    <source>
        <strain evidence="2 3">CCMP1335</strain>
    </source>
</reference>